<dbReference type="GO" id="GO:0005634">
    <property type="term" value="C:nucleus"/>
    <property type="evidence" value="ECO:0007669"/>
    <property type="project" value="UniProtKB-SubCell"/>
</dbReference>
<dbReference type="InterPro" id="IPR009057">
    <property type="entry name" value="Homeodomain-like_sf"/>
</dbReference>
<dbReference type="InterPro" id="IPR017930">
    <property type="entry name" value="Myb_dom"/>
</dbReference>
<dbReference type="SUPFAM" id="SSF46689">
    <property type="entry name" value="Homeodomain-like"/>
    <property type="match status" value="1"/>
</dbReference>
<dbReference type="PROSITE" id="PS51294">
    <property type="entry name" value="HTH_MYB"/>
    <property type="match status" value="1"/>
</dbReference>
<evidence type="ECO:0000313" key="9">
    <source>
        <dbReference type="EMBL" id="ABL97968.1"/>
    </source>
</evidence>
<comment type="subcellular location">
    <subcellularLocation>
        <location evidence="1">Nucleus</location>
    </subcellularLocation>
</comment>
<keyword evidence="6" id="KW-0812">Transmembrane</keyword>
<keyword evidence="2" id="KW-0677">Repeat</keyword>
<feature type="transmembrane region" description="Helical" evidence="6">
    <location>
        <begin position="55"/>
        <end position="74"/>
    </location>
</feature>
<name>A1YN09_BRACM</name>
<dbReference type="Gene3D" id="1.10.10.60">
    <property type="entry name" value="Homeodomain-like"/>
    <property type="match status" value="1"/>
</dbReference>
<dbReference type="EMBL" id="EF110972">
    <property type="protein sequence ID" value="ABL97968.1"/>
    <property type="molecule type" value="mRNA"/>
</dbReference>
<evidence type="ECO:0000256" key="1">
    <source>
        <dbReference type="ARBA" id="ARBA00004123"/>
    </source>
</evidence>
<keyword evidence="4" id="KW-0539">Nucleus</keyword>
<evidence type="ECO:0000256" key="3">
    <source>
        <dbReference type="ARBA" id="ARBA00023125"/>
    </source>
</evidence>
<evidence type="ECO:0000259" key="7">
    <source>
        <dbReference type="PROSITE" id="PS50090"/>
    </source>
</evidence>
<evidence type="ECO:0000256" key="5">
    <source>
        <dbReference type="SAM" id="MobiDB-lite"/>
    </source>
</evidence>
<protein>
    <submittedName>
        <fullName evidence="9">MYB-like protein</fullName>
    </submittedName>
</protein>
<dbReference type="InterPro" id="IPR015495">
    <property type="entry name" value="Myb_TF_plants"/>
</dbReference>
<keyword evidence="6" id="KW-1133">Transmembrane helix</keyword>
<dbReference type="InterPro" id="IPR001005">
    <property type="entry name" value="SANT/Myb"/>
</dbReference>
<dbReference type="GO" id="GO:0003677">
    <property type="term" value="F:DNA binding"/>
    <property type="evidence" value="ECO:0007669"/>
    <property type="project" value="UniProtKB-KW"/>
</dbReference>
<dbReference type="CDD" id="cd00167">
    <property type="entry name" value="SANT"/>
    <property type="match status" value="1"/>
</dbReference>
<feature type="domain" description="Myb-like" evidence="7">
    <location>
        <begin position="75"/>
        <end position="99"/>
    </location>
</feature>
<evidence type="ECO:0000259" key="8">
    <source>
        <dbReference type="PROSITE" id="PS51294"/>
    </source>
</evidence>
<feature type="compositionally biased region" description="Basic and acidic residues" evidence="5">
    <location>
        <begin position="111"/>
        <end position="130"/>
    </location>
</feature>
<keyword evidence="6" id="KW-0472">Membrane</keyword>
<feature type="region of interest" description="Disordered" evidence="5">
    <location>
        <begin position="107"/>
        <end position="130"/>
    </location>
</feature>
<keyword evidence="3" id="KW-0238">DNA-binding</keyword>
<dbReference type="PANTHER" id="PTHR47994">
    <property type="entry name" value="F14D16.11-RELATED"/>
    <property type="match status" value="1"/>
</dbReference>
<dbReference type="PROSITE" id="PS50090">
    <property type="entry name" value="MYB_LIKE"/>
    <property type="match status" value="1"/>
</dbReference>
<accession>A1YN09</accession>
<dbReference type="Pfam" id="PF00249">
    <property type="entry name" value="Myb_DNA-binding"/>
    <property type="match status" value="1"/>
</dbReference>
<sequence length="266" mass="30395">MISSSNSIASLGTSENLHKTLQQTRSSVLRILCLVCSVLDFSHTLFLMLSFSDTLFLMLCFSHTLFLMLCFFHLRWSLIATRLPGRTDNEIKNYWNTHVKRKLLRGGIDPTTHRPINESKAPRDSPETRETEDSLVKFLSFSRQLEKNDQKGLICKKERVEYSVVEEKCLDLNLELRISPPWQDQQHHDETKLWFGREKYKCTACRFGLGNGKECSCDNVKCQVEDSSSSSSYSSSDISSSVIGCYDFLGLKLNTSVLDFSTSEMN</sequence>
<evidence type="ECO:0000256" key="2">
    <source>
        <dbReference type="ARBA" id="ARBA00022737"/>
    </source>
</evidence>
<evidence type="ECO:0000256" key="6">
    <source>
        <dbReference type="SAM" id="Phobius"/>
    </source>
</evidence>
<organism evidence="9">
    <name type="scientific">Brassica campestris</name>
    <name type="common">Field mustard</name>
    <dbReference type="NCBI Taxonomy" id="3711"/>
    <lineage>
        <taxon>Eukaryota</taxon>
        <taxon>Viridiplantae</taxon>
        <taxon>Streptophyta</taxon>
        <taxon>Embryophyta</taxon>
        <taxon>Tracheophyta</taxon>
        <taxon>Spermatophyta</taxon>
        <taxon>Magnoliopsida</taxon>
        <taxon>eudicotyledons</taxon>
        <taxon>Gunneridae</taxon>
        <taxon>Pentapetalae</taxon>
        <taxon>rosids</taxon>
        <taxon>malvids</taxon>
        <taxon>Brassicales</taxon>
        <taxon>Brassicaceae</taxon>
        <taxon>Brassiceae</taxon>
        <taxon>Brassica</taxon>
    </lineage>
</organism>
<reference evidence="9" key="1">
    <citation type="submission" date="2006-11" db="EMBL/GenBank/DDBJ databases">
        <title>Expressed sequence tags from cDNA library of Brassica rapa.</title>
        <authorList>
            <person name="Nou I.S."/>
            <person name="Kang K.K."/>
            <person name="Pyo H.J."/>
        </authorList>
    </citation>
    <scope>NUCLEOTIDE SEQUENCE</scope>
</reference>
<dbReference type="PANTHER" id="PTHR47994:SF5">
    <property type="entry name" value="F14D16.11-RELATED"/>
    <property type="match status" value="1"/>
</dbReference>
<feature type="transmembrane region" description="Helical" evidence="6">
    <location>
        <begin position="28"/>
        <end position="49"/>
    </location>
</feature>
<feature type="domain" description="HTH myb-type" evidence="8">
    <location>
        <begin position="75"/>
        <end position="103"/>
    </location>
</feature>
<dbReference type="AlphaFoldDB" id="A1YN09"/>
<proteinExistence type="evidence at transcript level"/>
<evidence type="ECO:0000256" key="4">
    <source>
        <dbReference type="ARBA" id="ARBA00023242"/>
    </source>
</evidence>